<dbReference type="InterPro" id="IPR051788">
    <property type="entry name" value="MFS_Transporter"/>
</dbReference>
<feature type="transmembrane region" description="Helical" evidence="7">
    <location>
        <begin position="20"/>
        <end position="42"/>
    </location>
</feature>
<proteinExistence type="inferred from homology"/>
<keyword evidence="5 7" id="KW-1133">Transmembrane helix</keyword>
<dbReference type="Gene3D" id="1.20.1250.20">
    <property type="entry name" value="MFS general substrate transporter like domains"/>
    <property type="match status" value="2"/>
</dbReference>
<feature type="transmembrane region" description="Helical" evidence="7">
    <location>
        <begin position="141"/>
        <end position="163"/>
    </location>
</feature>
<evidence type="ECO:0000256" key="1">
    <source>
        <dbReference type="ARBA" id="ARBA00004651"/>
    </source>
</evidence>
<comment type="similarity">
    <text evidence="2">Belongs to the major facilitator superfamily.</text>
</comment>
<dbReference type="InterPro" id="IPR020846">
    <property type="entry name" value="MFS_dom"/>
</dbReference>
<keyword evidence="3" id="KW-0813">Transport</keyword>
<evidence type="ECO:0000256" key="7">
    <source>
        <dbReference type="SAM" id="Phobius"/>
    </source>
</evidence>
<evidence type="ECO:0000256" key="2">
    <source>
        <dbReference type="ARBA" id="ARBA00008335"/>
    </source>
</evidence>
<keyword evidence="4 7" id="KW-0812">Transmembrane</keyword>
<dbReference type="Proteomes" id="UP000242754">
    <property type="component" value="Unassembled WGS sequence"/>
</dbReference>
<dbReference type="PANTHER" id="PTHR23514">
    <property type="entry name" value="BYPASS OF STOP CODON PROTEIN 6"/>
    <property type="match status" value="1"/>
</dbReference>
<accession>A0A143YTE9</accession>
<feature type="transmembrane region" description="Helical" evidence="7">
    <location>
        <begin position="306"/>
        <end position="329"/>
    </location>
</feature>
<dbReference type="EMBL" id="FJNE01000007">
    <property type="protein sequence ID" value="CZQ97697.1"/>
    <property type="molecule type" value="Genomic_DNA"/>
</dbReference>
<organism evidence="9 10">
    <name type="scientific">Trichococcus palustris</name>
    <dbReference type="NCBI Taxonomy" id="140314"/>
    <lineage>
        <taxon>Bacteria</taxon>
        <taxon>Bacillati</taxon>
        <taxon>Bacillota</taxon>
        <taxon>Bacilli</taxon>
        <taxon>Lactobacillales</taxon>
        <taxon>Carnobacteriaceae</taxon>
        <taxon>Trichococcus</taxon>
    </lineage>
</organism>
<feature type="domain" description="Major facilitator superfamily (MFS) profile" evidence="8">
    <location>
        <begin position="20"/>
        <end position="395"/>
    </location>
</feature>
<keyword evidence="6 7" id="KW-0472">Membrane</keyword>
<feature type="transmembrane region" description="Helical" evidence="7">
    <location>
        <begin position="364"/>
        <end position="390"/>
    </location>
</feature>
<dbReference type="InterPro" id="IPR036259">
    <property type="entry name" value="MFS_trans_sf"/>
</dbReference>
<feature type="transmembrane region" description="Helical" evidence="7">
    <location>
        <begin position="175"/>
        <end position="196"/>
    </location>
</feature>
<name>A0A143YTE9_9LACT</name>
<keyword evidence="10" id="KW-1185">Reference proteome</keyword>
<feature type="transmembrane region" description="Helical" evidence="7">
    <location>
        <begin position="251"/>
        <end position="271"/>
    </location>
</feature>
<dbReference type="STRING" id="140314.SAMN04488076_11924"/>
<dbReference type="GO" id="GO:0022857">
    <property type="term" value="F:transmembrane transporter activity"/>
    <property type="evidence" value="ECO:0007669"/>
    <property type="project" value="InterPro"/>
</dbReference>
<feature type="transmembrane region" description="Helical" evidence="7">
    <location>
        <begin position="283"/>
        <end position="300"/>
    </location>
</feature>
<evidence type="ECO:0000256" key="3">
    <source>
        <dbReference type="ARBA" id="ARBA00022448"/>
    </source>
</evidence>
<evidence type="ECO:0000313" key="9">
    <source>
        <dbReference type="EMBL" id="CZQ97697.1"/>
    </source>
</evidence>
<feature type="transmembrane region" description="Helical" evidence="7">
    <location>
        <begin position="86"/>
        <end position="103"/>
    </location>
</feature>
<feature type="transmembrane region" description="Helical" evidence="7">
    <location>
        <begin position="109"/>
        <end position="129"/>
    </location>
</feature>
<dbReference type="AlphaFoldDB" id="A0A143YTE9"/>
<protein>
    <recommendedName>
        <fullName evidence="8">Major facilitator superfamily (MFS) profile domain-containing protein</fullName>
    </recommendedName>
</protein>
<dbReference type="Pfam" id="PF07690">
    <property type="entry name" value="MFS_1"/>
    <property type="match status" value="1"/>
</dbReference>
<evidence type="ECO:0000313" key="10">
    <source>
        <dbReference type="Proteomes" id="UP000242754"/>
    </source>
</evidence>
<dbReference type="GO" id="GO:0005886">
    <property type="term" value="C:plasma membrane"/>
    <property type="evidence" value="ECO:0007669"/>
    <property type="project" value="UniProtKB-SubCell"/>
</dbReference>
<evidence type="ECO:0000256" key="4">
    <source>
        <dbReference type="ARBA" id="ARBA00022692"/>
    </source>
</evidence>
<feature type="transmembrane region" description="Helical" evidence="7">
    <location>
        <begin position="336"/>
        <end position="358"/>
    </location>
</feature>
<feature type="transmembrane region" description="Helical" evidence="7">
    <location>
        <begin position="62"/>
        <end position="81"/>
    </location>
</feature>
<evidence type="ECO:0000259" key="8">
    <source>
        <dbReference type="PROSITE" id="PS50850"/>
    </source>
</evidence>
<dbReference type="SUPFAM" id="SSF103473">
    <property type="entry name" value="MFS general substrate transporter"/>
    <property type="match status" value="1"/>
</dbReference>
<gene>
    <name evidence="9" type="ORF">Tpal_2164</name>
</gene>
<dbReference type="PROSITE" id="PS50850">
    <property type="entry name" value="MFS"/>
    <property type="match status" value="1"/>
</dbReference>
<feature type="transmembrane region" description="Helical" evidence="7">
    <location>
        <begin position="217"/>
        <end position="239"/>
    </location>
</feature>
<sequence length="417" mass="44852">MQGLGKQTFYSKLDKQERYILLCCFFVFAVNGLYAMILGSFLPLISDAYGLSNTVSGTLLSAHSLGNLGAGFLAGILPVYLGRKKAIIFLCTFVILGFSIMMITGNPVLLILAFLFIGISRGSISNFNNSVVNEVSDSSPAALSFLHSIFAVGALCAPFLVIFSSRLFGEAGWKVASGVIIVLAFLSMLLFSRMKIADRTVKNPNATSYAFLKLKSFWIGAGILFFYLGAEACINGWMVKYFVDSNLMTTEYAQVLASLLWVAMLAGRLLCAFYGDWLKKGTLLLLTCSGTAVFYLLLLSTTNVRLITFAIFGIGFSMAGVYPTIIAAVGKTLQTYPMALGTLLVIGGVGSIIMPMVTGALSDVFGIFAGMSAVIVAIIFLLAFVGTYIIEEKRSERRTAEGVGEFGLNRIAGDSNE</sequence>
<evidence type="ECO:0000256" key="6">
    <source>
        <dbReference type="ARBA" id="ARBA00023136"/>
    </source>
</evidence>
<reference evidence="9 10" key="1">
    <citation type="submission" date="2016-02" db="EMBL/GenBank/DDBJ databases">
        <authorList>
            <person name="Wen L."/>
            <person name="He K."/>
            <person name="Yang H."/>
        </authorList>
    </citation>
    <scope>NUCLEOTIDE SEQUENCE [LARGE SCALE GENOMIC DNA]</scope>
    <source>
        <strain evidence="9">Trichococcus palustris</strain>
    </source>
</reference>
<comment type="subcellular location">
    <subcellularLocation>
        <location evidence="1">Cell membrane</location>
        <topology evidence="1">Multi-pass membrane protein</topology>
    </subcellularLocation>
</comment>
<dbReference type="PANTHER" id="PTHR23514:SF3">
    <property type="entry name" value="BYPASS OF STOP CODON PROTEIN 6"/>
    <property type="match status" value="1"/>
</dbReference>
<dbReference type="InterPro" id="IPR011701">
    <property type="entry name" value="MFS"/>
</dbReference>
<evidence type="ECO:0000256" key="5">
    <source>
        <dbReference type="ARBA" id="ARBA00022989"/>
    </source>
</evidence>